<protein>
    <submittedName>
        <fullName evidence="3">Uncharacterized protein</fullName>
    </submittedName>
</protein>
<keyword evidence="1" id="KW-0732">Signal</keyword>
<name>A0AAW2Z790_9EUKA</name>
<dbReference type="AlphaFoldDB" id="A0AAW2Z790"/>
<dbReference type="EMBL" id="JAOPGA020001097">
    <property type="protein sequence ID" value="KAL0485011.1"/>
    <property type="molecule type" value="Genomic_DNA"/>
</dbReference>
<feature type="signal peptide" evidence="1">
    <location>
        <begin position="1"/>
        <end position="20"/>
    </location>
</feature>
<organism evidence="3 4">
    <name type="scientific">Acrasis kona</name>
    <dbReference type="NCBI Taxonomy" id="1008807"/>
    <lineage>
        <taxon>Eukaryota</taxon>
        <taxon>Discoba</taxon>
        <taxon>Heterolobosea</taxon>
        <taxon>Tetramitia</taxon>
        <taxon>Eutetramitia</taxon>
        <taxon>Acrasidae</taxon>
        <taxon>Acrasis</taxon>
    </lineage>
</organism>
<evidence type="ECO:0000313" key="3">
    <source>
        <dbReference type="EMBL" id="KAL0485011.1"/>
    </source>
</evidence>
<evidence type="ECO:0000256" key="1">
    <source>
        <dbReference type="SAM" id="SignalP"/>
    </source>
</evidence>
<gene>
    <name evidence="2" type="ORF">AKO1_003563</name>
    <name evidence="3" type="ORF">AKO1_003808</name>
</gene>
<evidence type="ECO:0000313" key="4">
    <source>
        <dbReference type="Proteomes" id="UP001431209"/>
    </source>
</evidence>
<dbReference type="Proteomes" id="UP001431209">
    <property type="component" value="Unassembled WGS sequence"/>
</dbReference>
<sequence length="128" mass="14572">MRVSLLFVVLVAFFVCGALSAKDQRLATCLRDCKQQGFDIVTCSSRCSPRTLSDDPVEDCLQQCRKTVKNPYDRQSFNYCRSKCSTVSLSDAFESDKNVCLQQCRKTVNPYDRESYKMCLTRCAYLSA</sequence>
<keyword evidence="4" id="KW-1185">Reference proteome</keyword>
<evidence type="ECO:0000313" key="2">
    <source>
        <dbReference type="EMBL" id="KAL0483783.1"/>
    </source>
</evidence>
<comment type="caution">
    <text evidence="3">The sequence shown here is derived from an EMBL/GenBank/DDBJ whole genome shotgun (WGS) entry which is preliminary data.</text>
</comment>
<dbReference type="EMBL" id="JAOPGA020000994">
    <property type="protein sequence ID" value="KAL0483783.1"/>
    <property type="molecule type" value="Genomic_DNA"/>
</dbReference>
<proteinExistence type="predicted"/>
<reference evidence="3 4" key="1">
    <citation type="submission" date="2024-03" db="EMBL/GenBank/DDBJ databases">
        <title>The Acrasis kona genome and developmental transcriptomes reveal deep origins of eukaryotic multicellular pathways.</title>
        <authorList>
            <person name="Sheikh S."/>
            <person name="Fu C.-J."/>
            <person name="Brown M.W."/>
            <person name="Baldauf S.L."/>
        </authorList>
    </citation>
    <scope>NUCLEOTIDE SEQUENCE [LARGE SCALE GENOMIC DNA]</scope>
    <source>
        <strain evidence="3 4">ATCC MYA-3509</strain>
    </source>
</reference>
<accession>A0AAW2Z790</accession>
<feature type="chain" id="PRO_5044718153" evidence="1">
    <location>
        <begin position="21"/>
        <end position="128"/>
    </location>
</feature>